<dbReference type="Proteomes" id="UP001143856">
    <property type="component" value="Unassembled WGS sequence"/>
</dbReference>
<organism evidence="1 2">
    <name type="scientific">Xylaria curta</name>
    <dbReference type="NCBI Taxonomy" id="42375"/>
    <lineage>
        <taxon>Eukaryota</taxon>
        <taxon>Fungi</taxon>
        <taxon>Dikarya</taxon>
        <taxon>Ascomycota</taxon>
        <taxon>Pezizomycotina</taxon>
        <taxon>Sordariomycetes</taxon>
        <taxon>Xylariomycetidae</taxon>
        <taxon>Xylariales</taxon>
        <taxon>Xylariaceae</taxon>
        <taxon>Xylaria</taxon>
    </lineage>
</organism>
<keyword evidence="2" id="KW-1185">Reference proteome</keyword>
<accession>A0ACC1ML63</accession>
<evidence type="ECO:0000313" key="1">
    <source>
        <dbReference type="EMBL" id="KAJ2967412.1"/>
    </source>
</evidence>
<dbReference type="EMBL" id="JAPDGR010004699">
    <property type="protein sequence ID" value="KAJ2967412.1"/>
    <property type="molecule type" value="Genomic_DNA"/>
</dbReference>
<protein>
    <submittedName>
        <fullName evidence="1">Uncharacterized protein</fullName>
    </submittedName>
</protein>
<reference evidence="1" key="1">
    <citation type="submission" date="2022-10" db="EMBL/GenBank/DDBJ databases">
        <title>Genome Sequence of Xylaria curta.</title>
        <authorList>
            <person name="Buettner E."/>
        </authorList>
    </citation>
    <scope>NUCLEOTIDE SEQUENCE</scope>
    <source>
        <strain evidence="1">Babe10</strain>
    </source>
</reference>
<evidence type="ECO:0000313" key="2">
    <source>
        <dbReference type="Proteomes" id="UP001143856"/>
    </source>
</evidence>
<name>A0ACC1ML63_9PEZI</name>
<sequence>MLLTSLLLCAFASAGLAQAPPEGYRAVYITSMVNTKFVVVPKARTSGSTLVIQTGASKPEQQWYVKGGMNTKIQLVGTTFCIDAGAKSNWKDMANLSITNCSDTADGQKWNVMADGRIALQLSSPRK</sequence>
<comment type="caution">
    <text evidence="1">The sequence shown here is derived from an EMBL/GenBank/DDBJ whole genome shotgun (WGS) entry which is preliminary data.</text>
</comment>
<gene>
    <name evidence="1" type="ORF">NUW58_g10461</name>
</gene>
<proteinExistence type="predicted"/>